<comment type="caution">
    <text evidence="2">The sequence shown here is derived from an EMBL/GenBank/DDBJ whole genome shotgun (WGS) entry which is preliminary data.</text>
</comment>
<reference evidence="2 3" key="1">
    <citation type="journal article" date="2020" name="Nature">
        <title>Six reference-quality genomes reveal evolution of bat adaptations.</title>
        <authorList>
            <person name="Jebb D."/>
            <person name="Huang Z."/>
            <person name="Pippel M."/>
            <person name="Hughes G.M."/>
            <person name="Lavrichenko K."/>
            <person name="Devanna P."/>
            <person name="Winkler S."/>
            <person name="Jermiin L.S."/>
            <person name="Skirmuntt E.C."/>
            <person name="Katzourakis A."/>
            <person name="Burkitt-Gray L."/>
            <person name="Ray D.A."/>
            <person name="Sullivan K.A.M."/>
            <person name="Roscito J.G."/>
            <person name="Kirilenko B.M."/>
            <person name="Davalos L.M."/>
            <person name="Corthals A.P."/>
            <person name="Power M.L."/>
            <person name="Jones G."/>
            <person name="Ransome R.D."/>
            <person name="Dechmann D.K.N."/>
            <person name="Locatelli A.G."/>
            <person name="Puechmaille S.J."/>
            <person name="Fedrigo O."/>
            <person name="Jarvis E.D."/>
            <person name="Hiller M."/>
            <person name="Vernes S.C."/>
            <person name="Myers E.W."/>
            <person name="Teeling E.C."/>
        </authorList>
    </citation>
    <scope>NUCLEOTIDE SEQUENCE [LARGE SCALE GENOMIC DNA]</scope>
    <source>
        <strain evidence="2">Bat1K_MPI-CBG_1</strain>
    </source>
</reference>
<proteinExistence type="predicted"/>
<dbReference type="AlphaFoldDB" id="A0A834DLY8"/>
<protein>
    <submittedName>
        <fullName evidence="2">Uncharacterized protein</fullName>
    </submittedName>
</protein>
<dbReference type="Proteomes" id="UP000664940">
    <property type="component" value="Unassembled WGS sequence"/>
</dbReference>
<evidence type="ECO:0000313" key="3">
    <source>
        <dbReference type="Proteomes" id="UP000664940"/>
    </source>
</evidence>
<sequence>MPFKGHVVISLINVRVLVVFLYSNLIISHPHTPAPGDTSKHVHNSIVCISTTKMSIKRVMEKQATLITVEYDLPVRTNTAQLHTPKQNHVIDTIASWWWTELQPLTAVLQTHALPGPREARGKFPTSGFPTQPPDPL</sequence>
<gene>
    <name evidence="2" type="ORF">HJG60_008220</name>
</gene>
<feature type="region of interest" description="Disordered" evidence="1">
    <location>
        <begin position="116"/>
        <end position="137"/>
    </location>
</feature>
<name>A0A834DLY8_9CHIR</name>
<accession>A0A834DLY8</accession>
<evidence type="ECO:0000256" key="1">
    <source>
        <dbReference type="SAM" id="MobiDB-lite"/>
    </source>
</evidence>
<organism evidence="2 3">
    <name type="scientific">Phyllostomus discolor</name>
    <name type="common">pale spear-nosed bat</name>
    <dbReference type="NCBI Taxonomy" id="89673"/>
    <lineage>
        <taxon>Eukaryota</taxon>
        <taxon>Metazoa</taxon>
        <taxon>Chordata</taxon>
        <taxon>Craniata</taxon>
        <taxon>Vertebrata</taxon>
        <taxon>Euteleostomi</taxon>
        <taxon>Mammalia</taxon>
        <taxon>Eutheria</taxon>
        <taxon>Laurasiatheria</taxon>
        <taxon>Chiroptera</taxon>
        <taxon>Yangochiroptera</taxon>
        <taxon>Phyllostomidae</taxon>
        <taxon>Phyllostominae</taxon>
        <taxon>Phyllostomus</taxon>
    </lineage>
</organism>
<evidence type="ECO:0000313" key="2">
    <source>
        <dbReference type="EMBL" id="KAF6088390.1"/>
    </source>
</evidence>
<dbReference type="EMBL" id="JABVXQ010000010">
    <property type="protein sequence ID" value="KAF6088390.1"/>
    <property type="molecule type" value="Genomic_DNA"/>
</dbReference>